<dbReference type="InterPro" id="IPR036388">
    <property type="entry name" value="WH-like_DNA-bd_sf"/>
</dbReference>
<dbReference type="PANTHER" id="PTHR10815:SF5">
    <property type="entry name" value="METHYLATED-DNA--PROTEIN-CYSTEINE METHYLTRANSFERASE"/>
    <property type="match status" value="1"/>
</dbReference>
<comment type="catalytic activity">
    <reaction evidence="1 8">
        <text>a 4-O-methyl-thymidine in DNA + L-cysteinyl-[protein] = a thymidine in DNA + S-methyl-L-cysteinyl-[protein]</text>
        <dbReference type="Rhea" id="RHEA:53428"/>
        <dbReference type="Rhea" id="RHEA-COMP:10131"/>
        <dbReference type="Rhea" id="RHEA-COMP:10132"/>
        <dbReference type="Rhea" id="RHEA-COMP:13555"/>
        <dbReference type="Rhea" id="RHEA-COMP:13556"/>
        <dbReference type="ChEBI" id="CHEBI:29950"/>
        <dbReference type="ChEBI" id="CHEBI:82612"/>
        <dbReference type="ChEBI" id="CHEBI:137386"/>
        <dbReference type="ChEBI" id="CHEBI:137387"/>
        <dbReference type="EC" id="2.1.1.63"/>
    </reaction>
</comment>
<evidence type="ECO:0000259" key="9">
    <source>
        <dbReference type="Pfam" id="PF01035"/>
    </source>
</evidence>
<dbReference type="GO" id="GO:0006307">
    <property type="term" value="P:DNA alkylation repair"/>
    <property type="evidence" value="ECO:0007669"/>
    <property type="project" value="UniProtKB-UniRule"/>
</dbReference>
<reference evidence="11 12" key="1">
    <citation type="submission" date="2020-04" db="EMBL/GenBank/DDBJ databases">
        <title>MicrobeNet Type strains.</title>
        <authorList>
            <person name="Nicholson A.C."/>
        </authorList>
    </citation>
    <scope>NUCLEOTIDE SEQUENCE [LARGE SCALE GENOMIC DNA]</scope>
    <source>
        <strain evidence="11 12">DSM 44445</strain>
    </source>
</reference>
<dbReference type="SUPFAM" id="SSF46767">
    <property type="entry name" value="Methylated DNA-protein cysteine methyltransferase, C-terminal domain"/>
    <property type="match status" value="1"/>
</dbReference>
<name>A0A7X6LYT8_9NOCA</name>
<sequence length="161" mass="17395">MTVYTTITSPLGELTLVGEARATGTALRAVSITGGKSVAVQPDWVADRAAFATVIEQLDEYFRGTRTHFELEYAVEGSEFRRRVWQALDDIPYGRTATYGELAARIGAPRAALRAVGAAIGANPVLIVRPCHRVIGADGRLTGYAGGLERKRRLLELEHAA</sequence>
<evidence type="ECO:0000256" key="1">
    <source>
        <dbReference type="ARBA" id="ARBA00001286"/>
    </source>
</evidence>
<dbReference type="EMBL" id="JAAXPE010000012">
    <property type="protein sequence ID" value="NKY86701.1"/>
    <property type="molecule type" value="Genomic_DNA"/>
</dbReference>
<comment type="catalytic activity">
    <reaction evidence="7 8">
        <text>a 6-O-methyl-2'-deoxyguanosine in DNA + L-cysteinyl-[protein] = S-methyl-L-cysteinyl-[protein] + a 2'-deoxyguanosine in DNA</text>
        <dbReference type="Rhea" id="RHEA:24000"/>
        <dbReference type="Rhea" id="RHEA-COMP:10131"/>
        <dbReference type="Rhea" id="RHEA-COMP:10132"/>
        <dbReference type="Rhea" id="RHEA-COMP:11367"/>
        <dbReference type="Rhea" id="RHEA-COMP:11368"/>
        <dbReference type="ChEBI" id="CHEBI:29950"/>
        <dbReference type="ChEBI" id="CHEBI:82612"/>
        <dbReference type="ChEBI" id="CHEBI:85445"/>
        <dbReference type="ChEBI" id="CHEBI:85448"/>
        <dbReference type="EC" id="2.1.1.63"/>
    </reaction>
</comment>
<dbReference type="EC" id="2.1.1.63" evidence="8"/>
<comment type="miscellaneous">
    <text evidence="8">This enzyme catalyzes only one turnover and therefore is not strictly catalytic. According to one definition, an enzyme is a biocatalyst that acts repeatedly and over many reaction cycles.</text>
</comment>
<dbReference type="SUPFAM" id="SSF53155">
    <property type="entry name" value="Methylated DNA-protein cysteine methyltransferase domain"/>
    <property type="match status" value="1"/>
</dbReference>
<dbReference type="Pfam" id="PF01035">
    <property type="entry name" value="DNA_binding_1"/>
    <property type="match status" value="1"/>
</dbReference>
<feature type="active site" description="Nucleophile; methyl group acceptor" evidence="8">
    <location>
        <position position="131"/>
    </location>
</feature>
<dbReference type="Gene3D" id="3.30.160.70">
    <property type="entry name" value="Methylated DNA-protein cysteine methyltransferase domain"/>
    <property type="match status" value="1"/>
</dbReference>
<dbReference type="GO" id="GO:0005737">
    <property type="term" value="C:cytoplasm"/>
    <property type="evidence" value="ECO:0007669"/>
    <property type="project" value="UniProtKB-SubCell"/>
</dbReference>
<organism evidence="11 12">
    <name type="scientific">Nocardia veterana</name>
    <dbReference type="NCBI Taxonomy" id="132249"/>
    <lineage>
        <taxon>Bacteria</taxon>
        <taxon>Bacillati</taxon>
        <taxon>Actinomycetota</taxon>
        <taxon>Actinomycetes</taxon>
        <taxon>Mycobacteriales</taxon>
        <taxon>Nocardiaceae</taxon>
        <taxon>Nocardia</taxon>
    </lineage>
</organism>
<dbReference type="InterPro" id="IPR014048">
    <property type="entry name" value="MethylDNA_cys_MeTrfase_DNA-bd"/>
</dbReference>
<dbReference type="InterPro" id="IPR023546">
    <property type="entry name" value="MGMT"/>
</dbReference>
<dbReference type="Gene3D" id="1.10.10.10">
    <property type="entry name" value="Winged helix-like DNA-binding domain superfamily/Winged helix DNA-binding domain"/>
    <property type="match status" value="1"/>
</dbReference>
<evidence type="ECO:0000256" key="6">
    <source>
        <dbReference type="ARBA" id="ARBA00023204"/>
    </source>
</evidence>
<keyword evidence="6 8" id="KW-0234">DNA repair</keyword>
<comment type="caution">
    <text evidence="11">The sequence shown here is derived from an EMBL/GenBank/DDBJ whole genome shotgun (WGS) entry which is preliminary data.</text>
</comment>
<keyword evidence="5 8" id="KW-0227">DNA damage</keyword>
<evidence type="ECO:0000256" key="7">
    <source>
        <dbReference type="ARBA" id="ARBA00049348"/>
    </source>
</evidence>
<evidence type="ECO:0000256" key="4">
    <source>
        <dbReference type="ARBA" id="ARBA00022679"/>
    </source>
</evidence>
<dbReference type="GO" id="GO:0032259">
    <property type="term" value="P:methylation"/>
    <property type="evidence" value="ECO:0007669"/>
    <property type="project" value="UniProtKB-KW"/>
</dbReference>
<dbReference type="GO" id="GO:0003908">
    <property type="term" value="F:methylated-DNA-[protein]-cysteine S-methyltransferase activity"/>
    <property type="evidence" value="ECO:0007669"/>
    <property type="project" value="UniProtKB-UniRule"/>
</dbReference>
<evidence type="ECO:0000256" key="2">
    <source>
        <dbReference type="ARBA" id="ARBA00008711"/>
    </source>
</evidence>
<dbReference type="CDD" id="cd06445">
    <property type="entry name" value="ATase"/>
    <property type="match status" value="1"/>
</dbReference>
<dbReference type="Pfam" id="PF02870">
    <property type="entry name" value="Methyltransf_1N"/>
    <property type="match status" value="1"/>
</dbReference>
<dbReference type="HAMAP" id="MF_00772">
    <property type="entry name" value="OGT"/>
    <property type="match status" value="1"/>
</dbReference>
<evidence type="ECO:0000256" key="8">
    <source>
        <dbReference type="HAMAP-Rule" id="MF_00772"/>
    </source>
</evidence>
<dbReference type="PANTHER" id="PTHR10815">
    <property type="entry name" value="METHYLATED-DNA--PROTEIN-CYSTEINE METHYLTRANSFERASE"/>
    <property type="match status" value="1"/>
</dbReference>
<keyword evidence="4 8" id="KW-0808">Transferase</keyword>
<evidence type="ECO:0000256" key="5">
    <source>
        <dbReference type="ARBA" id="ARBA00022763"/>
    </source>
</evidence>
<dbReference type="InterPro" id="IPR036631">
    <property type="entry name" value="MGMT_N_sf"/>
</dbReference>
<dbReference type="NCBIfam" id="TIGR00589">
    <property type="entry name" value="ogt"/>
    <property type="match status" value="1"/>
</dbReference>
<dbReference type="AlphaFoldDB" id="A0A7X6LYT8"/>
<dbReference type="RefSeq" id="WP_040723625.1">
    <property type="nucleotide sequence ID" value="NZ_JAAXPE010000012.1"/>
</dbReference>
<dbReference type="InterPro" id="IPR008332">
    <property type="entry name" value="MethylG_MeTrfase_N"/>
</dbReference>
<evidence type="ECO:0000313" key="12">
    <source>
        <dbReference type="Proteomes" id="UP000523447"/>
    </source>
</evidence>
<keyword evidence="8" id="KW-0963">Cytoplasm</keyword>
<accession>A0A7X6LYT8</accession>
<keyword evidence="3 8" id="KW-0489">Methyltransferase</keyword>
<dbReference type="InterPro" id="IPR036217">
    <property type="entry name" value="MethylDNA_cys_MeTrfase_DNAb"/>
</dbReference>
<feature type="domain" description="Methylguanine DNA methyltransferase ribonuclease-like" evidence="10">
    <location>
        <begin position="3"/>
        <end position="72"/>
    </location>
</feature>
<comment type="similarity">
    <text evidence="2 8">Belongs to the MGMT family.</text>
</comment>
<feature type="domain" description="Methylated-DNA-[protein]-cysteine S-methyltransferase DNA binding" evidence="9">
    <location>
        <begin position="79"/>
        <end position="159"/>
    </location>
</feature>
<comment type="function">
    <text evidence="8">Involved in the cellular defense against the biological effects of O6-methylguanine (O6-MeG) and O4-methylthymine (O4-MeT) in DNA. Repairs the methylated nucleobase in DNA by stoichiometrically transferring the methyl group to a cysteine residue in the enzyme. This is a suicide reaction: the enzyme is irreversibly inactivated.</text>
</comment>
<dbReference type="Proteomes" id="UP000523447">
    <property type="component" value="Unassembled WGS sequence"/>
</dbReference>
<keyword evidence="12" id="KW-1185">Reference proteome</keyword>
<evidence type="ECO:0000259" key="10">
    <source>
        <dbReference type="Pfam" id="PF02870"/>
    </source>
</evidence>
<protein>
    <recommendedName>
        <fullName evidence="8">Methylated-DNA--protein-cysteine methyltransferase</fullName>
        <ecNumber evidence="8">2.1.1.63</ecNumber>
    </recommendedName>
    <alternativeName>
        <fullName evidence="8">6-O-methylguanine-DNA methyltransferase</fullName>
        <shortName evidence="8">MGMT</shortName>
    </alternativeName>
    <alternativeName>
        <fullName evidence="8">O-6-methylguanine-DNA-alkyltransferase</fullName>
    </alternativeName>
</protein>
<gene>
    <name evidence="11" type="ORF">HGA07_13795</name>
</gene>
<evidence type="ECO:0000256" key="3">
    <source>
        <dbReference type="ARBA" id="ARBA00022603"/>
    </source>
</evidence>
<proteinExistence type="inferred from homology"/>
<dbReference type="FunFam" id="1.10.10.10:FF:000214">
    <property type="entry name" value="Methylated-DNA--protein-cysteine methyltransferase"/>
    <property type="match status" value="1"/>
</dbReference>
<comment type="subcellular location">
    <subcellularLocation>
        <location evidence="8">Cytoplasm</location>
    </subcellularLocation>
</comment>
<evidence type="ECO:0000313" key="11">
    <source>
        <dbReference type="EMBL" id="NKY86701.1"/>
    </source>
</evidence>